<dbReference type="RefSeq" id="XP_033658016.1">
    <property type="nucleotide sequence ID" value="XM_033796245.1"/>
</dbReference>
<name>A0A6A6JXD3_WESOR</name>
<sequence length="675" mass="76150">MSYAQRETPILAELCELLVEDIYGELAARVFSVLARHGRQTLSALNKASYLNSRQIKHGLVVLIQQHLIFHSASIEPHAASYEIDWQQAYGLVRYGRTLKSVEERFGDKAANVMSNLITLGHTRIQDLREAYFPPHTEESASGEEGANGALGDAKANGSLFVNGDTGMNGHANGTAPPKLNGVKRARPSDEEEVDGEYEDRVEDKTIKSVAELDSIIYHLMLQGWIVKVEWTQYLGPGDLHDITRQEAIESVNEGKLPHGTKEKEAVAYGILRRKREIRDEWLNVPQPTTRKRTSADSDLSRSNKRQRLAGPNNWAPRDDEVIVLDENLTIRANPEKMTVALRTDILVRLVRQLVGHVPATVYETMLRQIEANTPRCYDEWADPPPADTAAMANESVDARFLVTSREVAKNIDPSIDLLEGLDPHGIVLMTYSTSHVDKKGNIVPPIDPFNLSVDARARLIDKHITAIANHPFRFATWHSRAGFSQWRIDFPEIALSLIQHEIETTIAAGNERDKKYGVKLIRALKKKGKLDERQMGNVMMMPAAEIRSVVNGLTVRGFVQTQEIPKVERREAKHSFHLIWYDRQRAREKLLQDTYKGMVRALQRLKYEKETVAGLLAKAERTDVAGNEERWLSKGELEALKKWRGVQEKVLLQVSRMDEVVAVLRDFCGPLVSV</sequence>
<keyword evidence="4 8" id="KW-0240">DNA-directed RNA polymerase</keyword>
<dbReference type="InterPro" id="IPR055207">
    <property type="entry name" value="POLR3C_WHD"/>
</dbReference>
<dbReference type="Proteomes" id="UP000800097">
    <property type="component" value="Unassembled WGS sequence"/>
</dbReference>
<evidence type="ECO:0000256" key="3">
    <source>
        <dbReference type="ARBA" id="ARBA00011206"/>
    </source>
</evidence>
<dbReference type="GO" id="GO:0005666">
    <property type="term" value="C:RNA polymerase III complex"/>
    <property type="evidence" value="ECO:0007669"/>
    <property type="project" value="UniProtKB-UniRule"/>
</dbReference>
<comment type="subunit">
    <text evidence="3 8">Component of the RNA polymerase III (Pol III) complex consisting of 17 subunits.</text>
</comment>
<gene>
    <name evidence="13" type="ORF">EI97DRAFT_391624</name>
</gene>
<evidence type="ECO:0000259" key="11">
    <source>
        <dbReference type="Pfam" id="PF08221"/>
    </source>
</evidence>
<evidence type="ECO:0000256" key="5">
    <source>
        <dbReference type="ARBA" id="ARBA00023163"/>
    </source>
</evidence>
<comment type="function">
    <text evidence="7 8">DNA-dependent RNA polymerase catalyzes the transcription of DNA into RNA using the four ribonucleoside triphosphates as substrates. Specific core component of RNA polymerase III which synthesizes small RNAs, such as 5S rRNA and tRNAs.</text>
</comment>
<evidence type="ECO:0000259" key="12">
    <source>
        <dbReference type="Pfam" id="PF22536"/>
    </source>
</evidence>
<comment type="subcellular location">
    <subcellularLocation>
        <location evidence="1 8">Nucleus</location>
    </subcellularLocation>
</comment>
<protein>
    <recommendedName>
        <fullName evidence="8">DNA-directed RNA polymerase III subunit RPC3</fullName>
        <shortName evidence="8">RNA polymerase III subunit C3</shortName>
    </recommendedName>
</protein>
<evidence type="ECO:0000256" key="2">
    <source>
        <dbReference type="ARBA" id="ARBA00006835"/>
    </source>
</evidence>
<dbReference type="Pfam" id="PF05645">
    <property type="entry name" value="RNA_pol_Rpc82"/>
    <property type="match status" value="1"/>
</dbReference>
<evidence type="ECO:0000256" key="4">
    <source>
        <dbReference type="ARBA" id="ARBA00022478"/>
    </source>
</evidence>
<evidence type="ECO:0000256" key="8">
    <source>
        <dbReference type="RuleBase" id="RU367076"/>
    </source>
</evidence>
<evidence type="ECO:0000256" key="7">
    <source>
        <dbReference type="ARBA" id="ARBA00025127"/>
    </source>
</evidence>
<dbReference type="AlphaFoldDB" id="A0A6A6JXD3"/>
<evidence type="ECO:0000256" key="9">
    <source>
        <dbReference type="SAM" id="MobiDB-lite"/>
    </source>
</evidence>
<dbReference type="GeneID" id="54549420"/>
<dbReference type="PANTHER" id="PTHR12949">
    <property type="entry name" value="RNA POLYMERASE III DNA DIRECTED -RELATED"/>
    <property type="match status" value="1"/>
</dbReference>
<feature type="domain" description="RNA polymerase III Rpc82 C -terminal" evidence="10">
    <location>
        <begin position="216"/>
        <end position="495"/>
    </location>
</feature>
<reference evidence="13" key="1">
    <citation type="journal article" date="2020" name="Stud. Mycol.">
        <title>101 Dothideomycetes genomes: a test case for predicting lifestyles and emergence of pathogens.</title>
        <authorList>
            <person name="Haridas S."/>
            <person name="Albert R."/>
            <person name="Binder M."/>
            <person name="Bloem J."/>
            <person name="Labutti K."/>
            <person name="Salamov A."/>
            <person name="Andreopoulos B."/>
            <person name="Baker S."/>
            <person name="Barry K."/>
            <person name="Bills G."/>
            <person name="Bluhm B."/>
            <person name="Cannon C."/>
            <person name="Castanera R."/>
            <person name="Culley D."/>
            <person name="Daum C."/>
            <person name="Ezra D."/>
            <person name="Gonzalez J."/>
            <person name="Henrissat B."/>
            <person name="Kuo A."/>
            <person name="Liang C."/>
            <person name="Lipzen A."/>
            <person name="Lutzoni F."/>
            <person name="Magnuson J."/>
            <person name="Mondo S."/>
            <person name="Nolan M."/>
            <person name="Ohm R."/>
            <person name="Pangilinan J."/>
            <person name="Park H.-J."/>
            <person name="Ramirez L."/>
            <person name="Alfaro M."/>
            <person name="Sun H."/>
            <person name="Tritt A."/>
            <person name="Yoshinaga Y."/>
            <person name="Zwiers L.-H."/>
            <person name="Turgeon B."/>
            <person name="Goodwin S."/>
            <person name="Spatafora J."/>
            <person name="Crous P."/>
            <person name="Grigoriev I."/>
        </authorList>
    </citation>
    <scope>NUCLEOTIDE SEQUENCE</scope>
    <source>
        <strain evidence="13">CBS 379.55</strain>
    </source>
</reference>
<evidence type="ECO:0000313" key="14">
    <source>
        <dbReference type="Proteomes" id="UP000800097"/>
    </source>
</evidence>
<feature type="region of interest" description="Disordered" evidence="9">
    <location>
        <begin position="283"/>
        <end position="314"/>
    </location>
</feature>
<dbReference type="Pfam" id="PF22536">
    <property type="entry name" value="WHD_POLR3C"/>
    <property type="match status" value="1"/>
</dbReference>
<dbReference type="GO" id="GO:0003697">
    <property type="term" value="F:single-stranded DNA binding"/>
    <property type="evidence" value="ECO:0007669"/>
    <property type="project" value="UniProtKB-UniRule"/>
</dbReference>
<dbReference type="InterPro" id="IPR013197">
    <property type="entry name" value="RNA_pol_III_RPC82-rel_HTH"/>
</dbReference>
<feature type="domain" description="DNA-directed RNA polymerase III subunit RPC3 winged-helix" evidence="12">
    <location>
        <begin position="519"/>
        <end position="579"/>
    </location>
</feature>
<dbReference type="Gene3D" id="1.10.10.10">
    <property type="entry name" value="Winged helix-like DNA-binding domain superfamily/Winged helix DNA-binding domain"/>
    <property type="match status" value="2"/>
</dbReference>
<dbReference type="PANTHER" id="PTHR12949:SF0">
    <property type="entry name" value="DNA-DIRECTED RNA POLYMERASE III SUBUNIT RPC3"/>
    <property type="match status" value="1"/>
</dbReference>
<dbReference type="Pfam" id="PF08221">
    <property type="entry name" value="HTH_9"/>
    <property type="match status" value="1"/>
</dbReference>
<keyword evidence="5 8" id="KW-0804">Transcription</keyword>
<accession>A0A6A6JXD3</accession>
<proteinExistence type="inferred from homology"/>
<feature type="compositionally biased region" description="Acidic residues" evidence="9">
    <location>
        <begin position="190"/>
        <end position="200"/>
    </location>
</feature>
<evidence type="ECO:0000313" key="13">
    <source>
        <dbReference type="EMBL" id="KAF2280478.1"/>
    </source>
</evidence>
<dbReference type="InterPro" id="IPR036388">
    <property type="entry name" value="WH-like_DNA-bd_sf"/>
</dbReference>
<dbReference type="EMBL" id="ML986485">
    <property type="protein sequence ID" value="KAF2280478.1"/>
    <property type="molecule type" value="Genomic_DNA"/>
</dbReference>
<keyword evidence="14" id="KW-1185">Reference proteome</keyword>
<organism evidence="13 14">
    <name type="scientific">Westerdykella ornata</name>
    <dbReference type="NCBI Taxonomy" id="318751"/>
    <lineage>
        <taxon>Eukaryota</taxon>
        <taxon>Fungi</taxon>
        <taxon>Dikarya</taxon>
        <taxon>Ascomycota</taxon>
        <taxon>Pezizomycotina</taxon>
        <taxon>Dothideomycetes</taxon>
        <taxon>Pleosporomycetidae</taxon>
        <taxon>Pleosporales</taxon>
        <taxon>Sporormiaceae</taxon>
        <taxon>Westerdykella</taxon>
    </lineage>
</organism>
<evidence type="ECO:0000256" key="6">
    <source>
        <dbReference type="ARBA" id="ARBA00023242"/>
    </source>
</evidence>
<feature type="domain" description="RNA polymerase III subunit RPC82-related helix-turn-helix" evidence="11">
    <location>
        <begin position="13"/>
        <end position="71"/>
    </location>
</feature>
<comment type="similarity">
    <text evidence="2 8">Belongs to the RNA polymerase beta chain family.</text>
</comment>
<dbReference type="OrthoDB" id="272392at2759"/>
<evidence type="ECO:0000256" key="1">
    <source>
        <dbReference type="ARBA" id="ARBA00004123"/>
    </source>
</evidence>
<evidence type="ECO:0000259" key="10">
    <source>
        <dbReference type="Pfam" id="PF05645"/>
    </source>
</evidence>
<dbReference type="InterPro" id="IPR039748">
    <property type="entry name" value="RPC3"/>
</dbReference>
<keyword evidence="6 8" id="KW-0539">Nucleus</keyword>
<dbReference type="InterPro" id="IPR008806">
    <property type="entry name" value="RNA_pol_III_Rpc82_C"/>
</dbReference>
<feature type="region of interest" description="Disordered" evidence="9">
    <location>
        <begin position="168"/>
        <end position="200"/>
    </location>
</feature>
<dbReference type="GO" id="GO:0006351">
    <property type="term" value="P:DNA-templated transcription"/>
    <property type="evidence" value="ECO:0007669"/>
    <property type="project" value="InterPro"/>
</dbReference>